<dbReference type="Pfam" id="PF01590">
    <property type="entry name" value="GAF"/>
    <property type="match status" value="1"/>
</dbReference>
<evidence type="ECO:0000313" key="2">
    <source>
        <dbReference type="EMBL" id="MDH0738492.1"/>
    </source>
</evidence>
<dbReference type="InterPro" id="IPR003018">
    <property type="entry name" value="GAF"/>
</dbReference>
<name>A0AA42LRY5_9BURK</name>
<sequence>MTATFSLSLSEIDILRAALCHTPSAQEPDPLLGALDRIAQRAVGHRLFTALRYDLTAGTAHRLYSSAPDRYPASGTKLISAAPAMQKMLATGKPLLTPDADAVRINFPDADAIFALNCQSVLNIPVYGRGRLLGQINLLHAANHYTPAHTDFCAGLAVIAATAFL</sequence>
<feature type="domain" description="GAF" evidence="1">
    <location>
        <begin position="83"/>
        <end position="163"/>
    </location>
</feature>
<accession>A0AA42LRY5</accession>
<gene>
    <name evidence="2" type="ORF">N5D93_21910</name>
</gene>
<dbReference type="InterPro" id="IPR029016">
    <property type="entry name" value="GAF-like_dom_sf"/>
</dbReference>
<dbReference type="Gene3D" id="3.30.450.40">
    <property type="match status" value="1"/>
</dbReference>
<dbReference type="SUPFAM" id="SSF55781">
    <property type="entry name" value="GAF domain-like"/>
    <property type="match status" value="1"/>
</dbReference>
<dbReference type="EMBL" id="JAOCDZ010000017">
    <property type="protein sequence ID" value="MDH0738492.1"/>
    <property type="molecule type" value="Genomic_DNA"/>
</dbReference>
<evidence type="ECO:0000259" key="1">
    <source>
        <dbReference type="Pfam" id="PF01590"/>
    </source>
</evidence>
<protein>
    <submittedName>
        <fullName evidence="2">GAF domain-containing protein</fullName>
    </submittedName>
</protein>
<comment type="caution">
    <text evidence="2">The sequence shown here is derived from an EMBL/GenBank/DDBJ whole genome shotgun (WGS) entry which is preliminary data.</text>
</comment>
<proteinExistence type="predicted"/>
<evidence type="ECO:0000313" key="3">
    <source>
        <dbReference type="Proteomes" id="UP001161094"/>
    </source>
</evidence>
<dbReference type="RefSeq" id="WP_259250004.1">
    <property type="nucleotide sequence ID" value="NZ_JAOCDZ010000017.1"/>
</dbReference>
<reference evidence="2" key="1">
    <citation type="submission" date="2022-09" db="EMBL/GenBank/DDBJ databases">
        <title>Intensive care unit water sources are persistently colonized with multi-drug resistant bacteria and are the site of extensive horizontal gene transfer of antibiotic resistance genes.</title>
        <authorList>
            <person name="Diorio-Toth L."/>
        </authorList>
    </citation>
    <scope>NUCLEOTIDE SEQUENCE</scope>
    <source>
        <strain evidence="2">GD03843</strain>
    </source>
</reference>
<dbReference type="AlphaFoldDB" id="A0AA42LRY5"/>
<organism evidence="2 3">
    <name type="scientific">Achromobacter spanius</name>
    <dbReference type="NCBI Taxonomy" id="217203"/>
    <lineage>
        <taxon>Bacteria</taxon>
        <taxon>Pseudomonadati</taxon>
        <taxon>Pseudomonadota</taxon>
        <taxon>Betaproteobacteria</taxon>
        <taxon>Burkholderiales</taxon>
        <taxon>Alcaligenaceae</taxon>
        <taxon>Achromobacter</taxon>
    </lineage>
</organism>
<dbReference type="Proteomes" id="UP001161094">
    <property type="component" value="Unassembled WGS sequence"/>
</dbReference>